<sequence>MYSPVLNAIVTRHENQIRNRSVSEDCNESWKSEGVSDSVLKKVDKPHKYCLRESIKQPQKLVMTKEGVKKYPEEAIKYPVKLVRSTVWTNQMGSNQRRRTQLGTSQRWKTLKRCS</sequence>
<proteinExistence type="predicted"/>
<evidence type="ECO:0000313" key="1">
    <source>
        <dbReference type="EMBL" id="CAK5086143.1"/>
    </source>
</evidence>
<dbReference type="EMBL" id="CAVMJV010000059">
    <property type="protein sequence ID" value="CAK5086143.1"/>
    <property type="molecule type" value="Genomic_DNA"/>
</dbReference>
<comment type="caution">
    <text evidence="1">The sequence shown here is derived from an EMBL/GenBank/DDBJ whole genome shotgun (WGS) entry which is preliminary data.</text>
</comment>
<accession>A0ACB1A4Q7</accession>
<dbReference type="Proteomes" id="UP001497535">
    <property type="component" value="Unassembled WGS sequence"/>
</dbReference>
<name>A0ACB1A4Q7_MELEN</name>
<gene>
    <name evidence="1" type="ORF">MENTE1834_LOCUS33634</name>
</gene>
<reference evidence="1" key="1">
    <citation type="submission" date="2023-11" db="EMBL/GenBank/DDBJ databases">
        <authorList>
            <person name="Poullet M."/>
        </authorList>
    </citation>
    <scope>NUCLEOTIDE SEQUENCE</scope>
    <source>
        <strain evidence="1">E1834</strain>
    </source>
</reference>
<organism evidence="1 2">
    <name type="scientific">Meloidogyne enterolobii</name>
    <name type="common">Root-knot nematode worm</name>
    <name type="synonym">Meloidogyne mayaguensis</name>
    <dbReference type="NCBI Taxonomy" id="390850"/>
    <lineage>
        <taxon>Eukaryota</taxon>
        <taxon>Metazoa</taxon>
        <taxon>Ecdysozoa</taxon>
        <taxon>Nematoda</taxon>
        <taxon>Chromadorea</taxon>
        <taxon>Rhabditida</taxon>
        <taxon>Tylenchina</taxon>
        <taxon>Tylenchomorpha</taxon>
        <taxon>Tylenchoidea</taxon>
        <taxon>Meloidogynidae</taxon>
        <taxon>Meloidogyninae</taxon>
        <taxon>Meloidogyne</taxon>
    </lineage>
</organism>
<protein>
    <submittedName>
        <fullName evidence="1">Uncharacterized protein</fullName>
    </submittedName>
</protein>
<keyword evidence="2" id="KW-1185">Reference proteome</keyword>
<evidence type="ECO:0000313" key="2">
    <source>
        <dbReference type="Proteomes" id="UP001497535"/>
    </source>
</evidence>